<dbReference type="EC" id="2.1.1.-" evidence="3"/>
<keyword evidence="1 3" id="KW-0489">Methyltransferase</keyword>
<sequence length="373" mass="40085">MSATDRERDLRHQIAQQITAQGAVTVAEFMRLALAARHLGYYASRDPLGRQGDFITAPEISQMFGEMIGFWCVDTWHRLGSPSRFRLIELGPGRGTLMADALRAARLAPDFLGAFDLHLVEISQPLIATQGQALGAYHPQWHETLDTVPAGPAILIANEFFDALPIHQFEMTSSGWRERGVTLAEGSSSDDDDVAFAWTLLPCGPQLAFLRPVHQSAKPGDIAEVSPASMAICDQIARRCSADGGAALLIDYGPAKSGLGDSLQALRQHRYHDPLQDVGAADLTAHVDFAALMDVGRLAGCACFGPLTQGAFLRALGIEMRAARLSRGQGDEVASEIANALRRLIDPAEMGSLFKVSALAGPQLSDLAGFLND</sequence>
<keyword evidence="4" id="KW-1185">Reference proteome</keyword>
<dbReference type="InterPro" id="IPR038375">
    <property type="entry name" value="NDUFAF7_sf"/>
</dbReference>
<dbReference type="RefSeq" id="WP_320508953.1">
    <property type="nucleotide sequence ID" value="NZ_JAXCLW010000003.1"/>
</dbReference>
<gene>
    <name evidence="3" type="ORF">SMD27_13635</name>
</gene>
<dbReference type="PANTHER" id="PTHR12049:SF7">
    <property type="entry name" value="PROTEIN ARGININE METHYLTRANSFERASE NDUFAF7, MITOCHONDRIAL"/>
    <property type="match status" value="1"/>
</dbReference>
<dbReference type="PANTHER" id="PTHR12049">
    <property type="entry name" value="PROTEIN ARGININE METHYLTRANSFERASE NDUFAF7, MITOCHONDRIAL"/>
    <property type="match status" value="1"/>
</dbReference>
<dbReference type="InterPro" id="IPR003788">
    <property type="entry name" value="NDUFAF7"/>
</dbReference>
<dbReference type="Pfam" id="PF02636">
    <property type="entry name" value="Methyltransf_28"/>
    <property type="match status" value="1"/>
</dbReference>
<evidence type="ECO:0000256" key="1">
    <source>
        <dbReference type="ARBA" id="ARBA00022603"/>
    </source>
</evidence>
<organism evidence="3 4">
    <name type="scientific">Dongia soli</name>
    <dbReference type="NCBI Taxonomy" id="600628"/>
    <lineage>
        <taxon>Bacteria</taxon>
        <taxon>Pseudomonadati</taxon>
        <taxon>Pseudomonadota</taxon>
        <taxon>Alphaproteobacteria</taxon>
        <taxon>Rhodospirillales</taxon>
        <taxon>Dongiaceae</taxon>
        <taxon>Dongia</taxon>
    </lineage>
</organism>
<dbReference type="SUPFAM" id="SSF53335">
    <property type="entry name" value="S-adenosyl-L-methionine-dependent methyltransferases"/>
    <property type="match status" value="1"/>
</dbReference>
<reference evidence="3 4" key="1">
    <citation type="journal article" date="2016" name="Antonie Van Leeuwenhoek">
        <title>Dongia soli sp. nov., isolated from soil from Dokdo, Korea.</title>
        <authorList>
            <person name="Kim D.U."/>
            <person name="Lee H."/>
            <person name="Kim H."/>
            <person name="Kim S.G."/>
            <person name="Ka J.O."/>
        </authorList>
    </citation>
    <scope>NUCLEOTIDE SEQUENCE [LARGE SCALE GENOMIC DNA]</scope>
    <source>
        <strain evidence="3 4">D78</strain>
    </source>
</reference>
<protein>
    <submittedName>
        <fullName evidence="3">SAM-dependent methyltransferase</fullName>
        <ecNumber evidence="3">2.1.1.-</ecNumber>
    </submittedName>
</protein>
<dbReference type="EMBL" id="JAXCLW010000003">
    <property type="protein sequence ID" value="MDY0883888.1"/>
    <property type="molecule type" value="Genomic_DNA"/>
</dbReference>
<evidence type="ECO:0000313" key="3">
    <source>
        <dbReference type="EMBL" id="MDY0883888.1"/>
    </source>
</evidence>
<evidence type="ECO:0000256" key="2">
    <source>
        <dbReference type="ARBA" id="ARBA00022679"/>
    </source>
</evidence>
<comment type="caution">
    <text evidence="3">The sequence shown here is derived from an EMBL/GenBank/DDBJ whole genome shotgun (WGS) entry which is preliminary data.</text>
</comment>
<evidence type="ECO:0000313" key="4">
    <source>
        <dbReference type="Proteomes" id="UP001279642"/>
    </source>
</evidence>
<keyword evidence="2 3" id="KW-0808">Transferase</keyword>
<proteinExistence type="predicted"/>
<dbReference type="Gene3D" id="3.40.50.12710">
    <property type="match status" value="1"/>
</dbReference>
<accession>A0ABU5EBX9</accession>
<dbReference type="Proteomes" id="UP001279642">
    <property type="component" value="Unassembled WGS sequence"/>
</dbReference>
<dbReference type="InterPro" id="IPR029063">
    <property type="entry name" value="SAM-dependent_MTases_sf"/>
</dbReference>
<dbReference type="GO" id="GO:0008168">
    <property type="term" value="F:methyltransferase activity"/>
    <property type="evidence" value="ECO:0007669"/>
    <property type="project" value="UniProtKB-KW"/>
</dbReference>
<dbReference type="GO" id="GO:0032259">
    <property type="term" value="P:methylation"/>
    <property type="evidence" value="ECO:0007669"/>
    <property type="project" value="UniProtKB-KW"/>
</dbReference>
<name>A0ABU5EBX9_9PROT</name>